<feature type="compositionally biased region" description="Low complexity" evidence="1">
    <location>
        <begin position="263"/>
        <end position="279"/>
    </location>
</feature>
<proteinExistence type="predicted"/>
<evidence type="ECO:0000313" key="5">
    <source>
        <dbReference type="Proteomes" id="UP000596742"/>
    </source>
</evidence>
<dbReference type="EMBL" id="UYJE01000008">
    <property type="protein sequence ID" value="VDH89112.1"/>
    <property type="molecule type" value="Genomic_DNA"/>
</dbReference>
<feature type="region of interest" description="Disordered" evidence="1">
    <location>
        <begin position="379"/>
        <end position="405"/>
    </location>
</feature>
<evidence type="ECO:0000256" key="1">
    <source>
        <dbReference type="SAM" id="MobiDB-lite"/>
    </source>
</evidence>
<feature type="region of interest" description="Disordered" evidence="1">
    <location>
        <begin position="809"/>
        <end position="840"/>
    </location>
</feature>
<dbReference type="PANTHER" id="PTHR22192">
    <property type="entry name" value="SPERIOLIN"/>
    <property type="match status" value="1"/>
</dbReference>
<feature type="compositionally biased region" description="Polar residues" evidence="1">
    <location>
        <begin position="127"/>
        <end position="143"/>
    </location>
</feature>
<dbReference type="OrthoDB" id="6114770at2759"/>
<feature type="region of interest" description="Disordered" evidence="1">
    <location>
        <begin position="127"/>
        <end position="172"/>
    </location>
</feature>
<sequence>MASDNRNQSEYIISLLRENDRLLKENSFLKNYLVTVKNNATLKTANVLNAVLTWTDDSLCRKFEGKYIYAFSRFGQGTKETCCTSSRSYYEQSSAPGAAITGTVSYQNEPTSQQSQYINQLKASVQNQTVKPQSPFRPQQRNASADPRNRPQFQADSQFGSAENTFRPISPARQEQTNLINTSIGYQTAESLPQQQYYNTVNQLGHQSVDDTDAIFLPQQQNLQPRASSMPTKLLSPRIDPNVRQRSPIAQGIPVAEPLVPTMSRRQSPSGQRSPMPQGVPSFGGNNTLNQQSYNREPAIRNDQYIQIDQSSINPRVQITVPSPNISAVNQNEEWNSLIYQPPEMISNYQGMKAEQTGFSNQRSGSEGYGSHIVTEAADSIRSDGRTRLGEPVAASTPIKGGRSSQYEYQDNTLQSMNSPQKTQKPSPQTGVSVLHRPVDQVIGLKPAYTDQHRQRVLRIRPNKRIIGEVAFQLDRRILEYVFTWKYTPESSDDKRRRFYGYTISNMGAMIRKEATDRTGQFNPKKELEMRYRFDYVIKALSKYGYILERHAILSQDLVNRYGLLSGPPDRKTARDIGLDDPVILRVLLSQMIKDDNLLQEALILLDCLCLLAHEDKRTIFLRLTLCNRKFHIDFKESPLYPTGSRWIANIMSIRQRKQQPQLAQVVTLDWIKCPESDHIYLCNLPPILQSHWRRMGTVCEHILSDYCTYSMDLLYAAYNLQTTRTLDVNPGKYASGTGGLIAGAILIYFVVYVVLYFINAIVCFAQSGKADKAGAQSAGLVAGGVFCVIILVVLGADTFFQFRKWQDSGSSFSTRSTTSSGGAATTTTTHTTYETRTQY</sequence>
<dbReference type="Proteomes" id="UP000596742">
    <property type="component" value="Unassembled WGS sequence"/>
</dbReference>
<keyword evidence="5" id="KW-1185">Reference proteome</keyword>
<reference evidence="4" key="1">
    <citation type="submission" date="2018-11" db="EMBL/GenBank/DDBJ databases">
        <authorList>
            <person name="Alioto T."/>
            <person name="Alioto T."/>
        </authorList>
    </citation>
    <scope>NUCLEOTIDE SEQUENCE</scope>
</reference>
<protein>
    <recommendedName>
        <fullName evidence="3">Speriolin C-terminal domain-containing protein</fullName>
    </recommendedName>
</protein>
<dbReference type="PANTHER" id="PTHR22192:SF16">
    <property type="entry name" value="SPERIOLIN"/>
    <property type="match status" value="1"/>
</dbReference>
<comment type="caution">
    <text evidence="4">The sequence shown here is derived from an EMBL/GenBank/DDBJ whole genome shotgun (WGS) entry which is preliminary data.</text>
</comment>
<organism evidence="4 5">
    <name type="scientific">Mytilus galloprovincialis</name>
    <name type="common">Mediterranean mussel</name>
    <dbReference type="NCBI Taxonomy" id="29158"/>
    <lineage>
        <taxon>Eukaryota</taxon>
        <taxon>Metazoa</taxon>
        <taxon>Spiralia</taxon>
        <taxon>Lophotrochozoa</taxon>
        <taxon>Mollusca</taxon>
        <taxon>Bivalvia</taxon>
        <taxon>Autobranchia</taxon>
        <taxon>Pteriomorphia</taxon>
        <taxon>Mytilida</taxon>
        <taxon>Mytiloidea</taxon>
        <taxon>Mytilidae</taxon>
        <taxon>Mytilinae</taxon>
        <taxon>Mytilus</taxon>
    </lineage>
</organism>
<dbReference type="GO" id="GO:0005813">
    <property type="term" value="C:centrosome"/>
    <property type="evidence" value="ECO:0007669"/>
    <property type="project" value="TreeGrafter"/>
</dbReference>
<evidence type="ECO:0000259" key="3">
    <source>
        <dbReference type="Pfam" id="PF15059"/>
    </source>
</evidence>
<keyword evidence="2" id="KW-1133">Transmembrane helix</keyword>
<evidence type="ECO:0000313" key="4">
    <source>
        <dbReference type="EMBL" id="VDH89112.1"/>
    </source>
</evidence>
<keyword evidence="2" id="KW-0812">Transmembrane</keyword>
<dbReference type="AlphaFoldDB" id="A0A8B6BFZ5"/>
<feature type="region of interest" description="Disordered" evidence="1">
    <location>
        <begin position="263"/>
        <end position="286"/>
    </location>
</feature>
<feature type="domain" description="Speriolin C-terminal" evidence="3">
    <location>
        <begin position="466"/>
        <end position="622"/>
    </location>
</feature>
<feature type="transmembrane region" description="Helical" evidence="2">
    <location>
        <begin position="741"/>
        <end position="766"/>
    </location>
</feature>
<name>A0A8B6BFZ5_MYTGA</name>
<gene>
    <name evidence="4" type="ORF">MGAL_10B009954</name>
</gene>
<dbReference type="InterPro" id="IPR029384">
    <property type="entry name" value="Speriolin_C"/>
</dbReference>
<keyword evidence="2" id="KW-0472">Membrane</keyword>
<accession>A0A8B6BFZ5</accession>
<feature type="transmembrane region" description="Helical" evidence="2">
    <location>
        <begin position="778"/>
        <end position="797"/>
    </location>
</feature>
<dbReference type="InterPro" id="IPR026715">
    <property type="entry name" value="SPATC1"/>
</dbReference>
<dbReference type="Pfam" id="PF15059">
    <property type="entry name" value="Speriolin_C"/>
    <property type="match status" value="1"/>
</dbReference>
<feature type="compositionally biased region" description="Basic and acidic residues" evidence="1">
    <location>
        <begin position="379"/>
        <end position="389"/>
    </location>
</feature>
<feature type="compositionally biased region" description="Polar residues" evidence="1">
    <location>
        <begin position="151"/>
        <end position="164"/>
    </location>
</feature>
<evidence type="ECO:0000256" key="2">
    <source>
        <dbReference type="SAM" id="Phobius"/>
    </source>
</evidence>